<keyword evidence="4" id="KW-1185">Reference proteome</keyword>
<organism evidence="3 4">
    <name type="scientific">Haloferula luteola</name>
    <dbReference type="NCBI Taxonomy" id="595692"/>
    <lineage>
        <taxon>Bacteria</taxon>
        <taxon>Pseudomonadati</taxon>
        <taxon>Verrucomicrobiota</taxon>
        <taxon>Verrucomicrobiia</taxon>
        <taxon>Verrucomicrobiales</taxon>
        <taxon>Verrucomicrobiaceae</taxon>
        <taxon>Haloferula</taxon>
    </lineage>
</organism>
<comment type="caution">
    <text evidence="3">The sequence shown here is derived from an EMBL/GenBank/DDBJ whole genome shotgun (WGS) entry which is preliminary data.</text>
</comment>
<dbReference type="Gene3D" id="3.60.21.10">
    <property type="match status" value="1"/>
</dbReference>
<feature type="region of interest" description="Disordered" evidence="1">
    <location>
        <begin position="20"/>
        <end position="41"/>
    </location>
</feature>
<dbReference type="Proteomes" id="UP000557717">
    <property type="component" value="Unassembled WGS sequence"/>
</dbReference>
<dbReference type="RefSeq" id="WP_221285189.1">
    <property type="nucleotide sequence ID" value="NZ_JACHFD010000016.1"/>
</dbReference>
<evidence type="ECO:0000259" key="2">
    <source>
        <dbReference type="Pfam" id="PF00149"/>
    </source>
</evidence>
<dbReference type="EMBL" id="JACHFD010000016">
    <property type="protein sequence ID" value="MBB5352790.1"/>
    <property type="molecule type" value="Genomic_DNA"/>
</dbReference>
<evidence type="ECO:0000313" key="3">
    <source>
        <dbReference type="EMBL" id="MBB5352790.1"/>
    </source>
</evidence>
<dbReference type="Pfam" id="PF00149">
    <property type="entry name" value="Metallophos"/>
    <property type="match status" value="1"/>
</dbReference>
<dbReference type="PANTHER" id="PTHR43143">
    <property type="entry name" value="METALLOPHOSPHOESTERASE, CALCINEURIN SUPERFAMILY"/>
    <property type="match status" value="1"/>
</dbReference>
<dbReference type="InterPro" id="IPR029052">
    <property type="entry name" value="Metallo-depent_PP-like"/>
</dbReference>
<dbReference type="SUPFAM" id="SSF56300">
    <property type="entry name" value="Metallo-dependent phosphatases"/>
    <property type="match status" value="1"/>
</dbReference>
<gene>
    <name evidence="3" type="ORF">HNR46_003038</name>
</gene>
<reference evidence="3 4" key="1">
    <citation type="submission" date="2020-08" db="EMBL/GenBank/DDBJ databases">
        <title>Genomic Encyclopedia of Type Strains, Phase IV (KMG-IV): sequencing the most valuable type-strain genomes for metagenomic binning, comparative biology and taxonomic classification.</title>
        <authorList>
            <person name="Goeker M."/>
        </authorList>
    </citation>
    <scope>NUCLEOTIDE SEQUENCE [LARGE SCALE GENOMIC DNA]</scope>
    <source>
        <strain evidence="3 4">YC6886</strain>
    </source>
</reference>
<dbReference type="InterPro" id="IPR004843">
    <property type="entry name" value="Calcineurin-like_PHP"/>
</dbReference>
<feature type="compositionally biased region" description="Basic and acidic residues" evidence="1">
    <location>
        <begin position="20"/>
        <end position="32"/>
    </location>
</feature>
<dbReference type="AlphaFoldDB" id="A0A840VG37"/>
<sequence length="376" mass="41789">MSRFLLPALLTCSLVAAPRESHPPTDQRHFHPPDVALEDPPRLENPDSFSLIVLGDPQSYTKFDLNQPIFELMTAWAAAQKDQLRVKTVLCTGDLVEQNDLLTTHGGTLYEGGRNGNQTSQQQWANVSRAFCRLDAVYPYILATGNHDYGYENAENRQSRFSQYFTPARNALWNETLVATTSNALGTASLENAAYQFHDPNWGSLLIVSLEFAPRDEVLDWASRLISSDRFEHHRVILLTHSFLDTSGAIIESAPYAVAPANQGVQVWERLVRPSHNIGLVICGHSGDPQTMSVSRTERNADGQDVHLMMFNPQAISGWNGNGGDGWLRLLEFQPDGQTVKARTYSPLFAASQTTEAFSWKHDAAHEFTLTLAPAP</sequence>
<dbReference type="InterPro" id="IPR051918">
    <property type="entry name" value="STPP_CPPED1"/>
</dbReference>
<feature type="domain" description="Calcineurin-like phosphoesterase" evidence="2">
    <location>
        <begin position="51"/>
        <end position="286"/>
    </location>
</feature>
<dbReference type="GO" id="GO:0016787">
    <property type="term" value="F:hydrolase activity"/>
    <property type="evidence" value="ECO:0007669"/>
    <property type="project" value="InterPro"/>
</dbReference>
<proteinExistence type="predicted"/>
<accession>A0A840VG37</accession>
<evidence type="ECO:0000313" key="4">
    <source>
        <dbReference type="Proteomes" id="UP000557717"/>
    </source>
</evidence>
<evidence type="ECO:0000256" key="1">
    <source>
        <dbReference type="SAM" id="MobiDB-lite"/>
    </source>
</evidence>
<dbReference type="PANTHER" id="PTHR43143:SF5">
    <property type="entry name" value="SECRETED PROTEIN"/>
    <property type="match status" value="1"/>
</dbReference>
<protein>
    <recommendedName>
        <fullName evidence="2">Calcineurin-like phosphoesterase domain-containing protein</fullName>
    </recommendedName>
</protein>
<name>A0A840VG37_9BACT</name>